<dbReference type="NCBIfam" id="NF005012">
    <property type="entry name" value="PRK06411.1"/>
    <property type="match status" value="1"/>
</dbReference>
<organism evidence="12 13">
    <name type="scientific">Paraperlucidibaca baekdonensis</name>
    <dbReference type="NCBI Taxonomy" id="748120"/>
    <lineage>
        <taxon>Bacteria</taxon>
        <taxon>Pseudomonadati</taxon>
        <taxon>Pseudomonadota</taxon>
        <taxon>Gammaproteobacteria</taxon>
        <taxon>Moraxellales</taxon>
        <taxon>Moraxellaceae</taxon>
        <taxon>Paraperlucidibaca</taxon>
    </lineage>
</organism>
<keyword evidence="5 9" id="KW-1278">Translocase</keyword>
<feature type="binding site" evidence="9">
    <location>
        <position position="68"/>
    </location>
    <ligand>
        <name>[4Fe-4S] cluster</name>
        <dbReference type="ChEBI" id="CHEBI:49883"/>
    </ligand>
</feature>
<accession>A0A3E0H8R0</accession>
<keyword evidence="9" id="KW-1003">Cell membrane</keyword>
<feature type="domain" description="NADH:ubiquinone oxidoreductase-like 20kDa subunit" evidence="11">
    <location>
        <begin position="68"/>
        <end position="177"/>
    </location>
</feature>
<dbReference type="GO" id="GO:0005506">
    <property type="term" value="F:iron ion binding"/>
    <property type="evidence" value="ECO:0007669"/>
    <property type="project" value="UniProtKB-UniRule"/>
</dbReference>
<feature type="binding site" evidence="9">
    <location>
        <position position="163"/>
    </location>
    <ligand>
        <name>[4Fe-4S] cluster</name>
        <dbReference type="ChEBI" id="CHEBI:49883"/>
    </ligand>
</feature>
<keyword evidence="13" id="KW-1185">Reference proteome</keyword>
<dbReference type="FunFam" id="3.40.50.12280:FF:000002">
    <property type="entry name" value="NADH-quinone oxidoreductase subunit B"/>
    <property type="match status" value="1"/>
</dbReference>
<feature type="binding site" evidence="9">
    <location>
        <position position="134"/>
    </location>
    <ligand>
        <name>[4Fe-4S] cluster</name>
        <dbReference type="ChEBI" id="CHEBI:49883"/>
    </ligand>
</feature>
<dbReference type="OrthoDB" id="9786737at2"/>
<comment type="function">
    <text evidence="9">NDH-1 shuttles electrons from NADH, via FMN and iron-sulfur (Fe-S) centers, to quinones in the respiratory chain. The immediate electron acceptor for the enzyme in this species is believed to be ubiquinone. Couples the redox reaction to proton translocation (for every two electrons transferred, four hydrogen ions are translocated across the cytoplasmic membrane), and thus conserves the redox energy in a proton gradient.</text>
</comment>
<dbReference type="InterPro" id="IPR006137">
    <property type="entry name" value="NADH_UbQ_OxRdtase-like_20kDa"/>
</dbReference>
<name>A0A3E0H8R0_9GAMM</name>
<dbReference type="SUPFAM" id="SSF56770">
    <property type="entry name" value="HydA/Nqo6-like"/>
    <property type="match status" value="1"/>
</dbReference>
<dbReference type="NCBIfam" id="TIGR01957">
    <property type="entry name" value="nuoB_fam"/>
    <property type="match status" value="1"/>
</dbReference>
<evidence type="ECO:0000313" key="13">
    <source>
        <dbReference type="Proteomes" id="UP000256774"/>
    </source>
</evidence>
<keyword evidence="3 9" id="KW-0004">4Fe-4S</keyword>
<keyword evidence="9" id="KW-0472">Membrane</keyword>
<dbReference type="GO" id="GO:0009060">
    <property type="term" value="P:aerobic respiration"/>
    <property type="evidence" value="ECO:0007669"/>
    <property type="project" value="TreeGrafter"/>
</dbReference>
<comment type="subunit">
    <text evidence="9">NDH-1 is composed of 14 different subunits. Subunits NuoB, C, D, E, F, and G constitute the peripheral sector of the complex.</text>
</comment>
<evidence type="ECO:0000256" key="6">
    <source>
        <dbReference type="ARBA" id="ARBA00023014"/>
    </source>
</evidence>
<dbReference type="AlphaFoldDB" id="A0A3E0H8R0"/>
<dbReference type="GO" id="GO:0008137">
    <property type="term" value="F:NADH dehydrogenase (ubiquinone) activity"/>
    <property type="evidence" value="ECO:0007669"/>
    <property type="project" value="InterPro"/>
</dbReference>
<sequence length="225" mass="25236">MKYTLTKVDPNAANDVYPIQQTTKGVMDPVEEQVNKSIFLGRLEDMIHGAVNWGRKNSLWPYNFGLSCCYVEMATAFTAPHDVARFGAEVIRASPRQADVMVVAGTCFMKMAPVVQRLYEQMLEPKWVISMGACANSGGMYDIYSVVQGVDKFLPVDVYIPGCPPRPEAFLQALMTLQEQIGKERRPLSWVVGDQGIYKPELTPKRDEKNAERIEVVNLRTPDSV</sequence>
<evidence type="ECO:0000313" key="12">
    <source>
        <dbReference type="EMBL" id="REH40004.1"/>
    </source>
</evidence>
<dbReference type="InterPro" id="IPR006138">
    <property type="entry name" value="NADH_UQ_OxRdtase_20Kd_su"/>
</dbReference>
<dbReference type="HAMAP" id="MF_01356">
    <property type="entry name" value="NDH1_NuoB"/>
    <property type="match status" value="1"/>
</dbReference>
<dbReference type="PANTHER" id="PTHR11995:SF14">
    <property type="entry name" value="NADH DEHYDROGENASE [UBIQUINONE] IRON-SULFUR PROTEIN 7, MITOCHONDRIAL"/>
    <property type="match status" value="1"/>
</dbReference>
<gene>
    <name evidence="9" type="primary">nuoB</name>
    <name evidence="12" type="ORF">DFR26_0200</name>
</gene>
<dbReference type="EMBL" id="QUNR01000001">
    <property type="protein sequence ID" value="REH40004.1"/>
    <property type="molecule type" value="Genomic_DNA"/>
</dbReference>
<comment type="cofactor">
    <cofactor evidence="9">
        <name>[4Fe-4S] cluster</name>
        <dbReference type="ChEBI" id="CHEBI:49883"/>
    </cofactor>
    <text evidence="9">Binds 1 [4Fe-4S] cluster.</text>
</comment>
<dbReference type="GO" id="GO:0005886">
    <property type="term" value="C:plasma membrane"/>
    <property type="evidence" value="ECO:0007669"/>
    <property type="project" value="UniProtKB-SubCell"/>
</dbReference>
<dbReference type="GO" id="GO:0051539">
    <property type="term" value="F:4 iron, 4 sulfur cluster binding"/>
    <property type="evidence" value="ECO:0007669"/>
    <property type="project" value="UniProtKB-KW"/>
</dbReference>
<dbReference type="PANTHER" id="PTHR11995">
    <property type="entry name" value="NADH DEHYDROGENASE"/>
    <property type="match status" value="1"/>
</dbReference>
<dbReference type="PROSITE" id="PS01150">
    <property type="entry name" value="COMPLEX1_20K"/>
    <property type="match status" value="1"/>
</dbReference>
<dbReference type="GO" id="GO:0048038">
    <property type="term" value="F:quinone binding"/>
    <property type="evidence" value="ECO:0007669"/>
    <property type="project" value="UniProtKB-KW"/>
</dbReference>
<evidence type="ECO:0000256" key="7">
    <source>
        <dbReference type="ARBA" id="ARBA00023027"/>
    </source>
</evidence>
<dbReference type="Gene3D" id="3.40.50.12280">
    <property type="match status" value="1"/>
</dbReference>
<keyword evidence="2 9" id="KW-0813">Transport</keyword>
<evidence type="ECO:0000256" key="10">
    <source>
        <dbReference type="RuleBase" id="RU004464"/>
    </source>
</evidence>
<keyword evidence="4 9" id="KW-0874">Quinone</keyword>
<reference evidence="12 13" key="1">
    <citation type="submission" date="2018-08" db="EMBL/GenBank/DDBJ databases">
        <title>Genomic Encyclopedia of Type Strains, Phase IV (KMG-IV): sequencing the most valuable type-strain genomes for metagenomic binning, comparative biology and taxonomic classification.</title>
        <authorList>
            <person name="Goeker M."/>
        </authorList>
    </citation>
    <scope>NUCLEOTIDE SEQUENCE [LARGE SCALE GENOMIC DNA]</scope>
    <source>
        <strain evidence="12 13">DSM 26022</strain>
    </source>
</reference>
<keyword evidence="7 9" id="KW-0520">NAD</keyword>
<keyword evidence="8 9" id="KW-0830">Ubiquinone</keyword>
<keyword evidence="9 10" id="KW-0408">Iron</keyword>
<evidence type="ECO:0000259" key="11">
    <source>
        <dbReference type="Pfam" id="PF01058"/>
    </source>
</evidence>
<dbReference type="EC" id="7.1.1.-" evidence="9"/>
<keyword evidence="9 10" id="KW-0479">Metal-binding</keyword>
<proteinExistence type="inferred from homology"/>
<dbReference type="Proteomes" id="UP000256774">
    <property type="component" value="Unassembled WGS sequence"/>
</dbReference>
<dbReference type="RefSeq" id="WP_116207084.1">
    <property type="nucleotide sequence ID" value="NZ_QUNR01000001.1"/>
</dbReference>
<dbReference type="Pfam" id="PF01058">
    <property type="entry name" value="Oxidored_q6"/>
    <property type="match status" value="1"/>
</dbReference>
<evidence type="ECO:0000256" key="9">
    <source>
        <dbReference type="HAMAP-Rule" id="MF_01356"/>
    </source>
</evidence>
<evidence type="ECO:0000256" key="4">
    <source>
        <dbReference type="ARBA" id="ARBA00022719"/>
    </source>
</evidence>
<comment type="similarity">
    <text evidence="1 9 10">Belongs to the complex I 20 kDa subunit family.</text>
</comment>
<evidence type="ECO:0000256" key="2">
    <source>
        <dbReference type="ARBA" id="ARBA00022448"/>
    </source>
</evidence>
<evidence type="ECO:0000256" key="1">
    <source>
        <dbReference type="ARBA" id="ARBA00009173"/>
    </source>
</evidence>
<evidence type="ECO:0000256" key="3">
    <source>
        <dbReference type="ARBA" id="ARBA00022485"/>
    </source>
</evidence>
<keyword evidence="6 9" id="KW-0411">Iron-sulfur</keyword>
<evidence type="ECO:0000256" key="5">
    <source>
        <dbReference type="ARBA" id="ARBA00022967"/>
    </source>
</evidence>
<comment type="catalytic activity">
    <reaction evidence="9">
        <text>a quinone + NADH + 5 H(+)(in) = a quinol + NAD(+) + 4 H(+)(out)</text>
        <dbReference type="Rhea" id="RHEA:57888"/>
        <dbReference type="ChEBI" id="CHEBI:15378"/>
        <dbReference type="ChEBI" id="CHEBI:24646"/>
        <dbReference type="ChEBI" id="CHEBI:57540"/>
        <dbReference type="ChEBI" id="CHEBI:57945"/>
        <dbReference type="ChEBI" id="CHEBI:132124"/>
    </reaction>
</comment>
<dbReference type="GO" id="GO:0015990">
    <property type="term" value="P:electron transport coupled proton transport"/>
    <property type="evidence" value="ECO:0007669"/>
    <property type="project" value="TreeGrafter"/>
</dbReference>
<protein>
    <recommendedName>
        <fullName evidence="9">NADH-quinone oxidoreductase subunit B</fullName>
        <ecNumber evidence="9">7.1.1.-</ecNumber>
    </recommendedName>
    <alternativeName>
        <fullName evidence="9">NADH dehydrogenase I subunit B</fullName>
    </alternativeName>
    <alternativeName>
        <fullName evidence="9">NDH-1 subunit B</fullName>
    </alternativeName>
</protein>
<evidence type="ECO:0000256" key="8">
    <source>
        <dbReference type="ARBA" id="ARBA00023075"/>
    </source>
</evidence>
<comment type="subcellular location">
    <subcellularLocation>
        <location evidence="9">Cell membrane</location>
        <topology evidence="9">Peripheral membrane protein</topology>
        <orientation evidence="9">Cytoplasmic side</orientation>
    </subcellularLocation>
</comment>
<dbReference type="GO" id="GO:0050136">
    <property type="term" value="F:NADH dehydrogenase (quinone) (non-electrogenic) activity"/>
    <property type="evidence" value="ECO:0007669"/>
    <property type="project" value="UniProtKB-UniRule"/>
</dbReference>
<feature type="binding site" evidence="9">
    <location>
        <position position="69"/>
    </location>
    <ligand>
        <name>[4Fe-4S] cluster</name>
        <dbReference type="ChEBI" id="CHEBI:49883"/>
    </ligand>
</feature>
<dbReference type="GO" id="GO:0045271">
    <property type="term" value="C:respiratory chain complex I"/>
    <property type="evidence" value="ECO:0007669"/>
    <property type="project" value="TreeGrafter"/>
</dbReference>
<comment type="caution">
    <text evidence="12">The sequence shown here is derived from an EMBL/GenBank/DDBJ whole genome shotgun (WGS) entry which is preliminary data.</text>
</comment>